<protein>
    <submittedName>
        <fullName evidence="6">6-phosphogluconate dehydrogenase</fullName>
        <ecNumber evidence="6">1.1.1.44</ecNumber>
    </submittedName>
</protein>
<dbReference type="GO" id="GO:0019521">
    <property type="term" value="P:D-gluconate metabolic process"/>
    <property type="evidence" value="ECO:0007669"/>
    <property type="project" value="UniProtKB-KW"/>
</dbReference>
<dbReference type="UniPathway" id="UPA00115"/>
<evidence type="ECO:0000313" key="6">
    <source>
        <dbReference type="EMBL" id="AIY42162.1"/>
    </source>
</evidence>
<organism evidence="6 7">
    <name type="scientific">Collimonas arenae</name>
    <dbReference type="NCBI Taxonomy" id="279058"/>
    <lineage>
        <taxon>Bacteria</taxon>
        <taxon>Pseudomonadati</taxon>
        <taxon>Pseudomonadota</taxon>
        <taxon>Betaproteobacteria</taxon>
        <taxon>Burkholderiales</taxon>
        <taxon>Oxalobacteraceae</taxon>
        <taxon>Collimonas</taxon>
    </lineage>
</organism>
<comment type="pathway">
    <text evidence="1">Carbohydrate degradation; pentose phosphate pathway.</text>
</comment>
<dbReference type="Pfam" id="PF00393">
    <property type="entry name" value="6PGD"/>
    <property type="match status" value="2"/>
</dbReference>
<dbReference type="HOGENOM" id="CLU_024540_0_0_4"/>
<evidence type="ECO:0000256" key="3">
    <source>
        <dbReference type="ARBA" id="ARBA00023002"/>
    </source>
</evidence>
<dbReference type="RefSeq" id="WP_038490105.1">
    <property type="nucleotide sequence ID" value="NZ_CP009962.1"/>
</dbReference>
<dbReference type="SUPFAM" id="SSF51735">
    <property type="entry name" value="NAD(P)-binding Rossmann-fold domains"/>
    <property type="match status" value="1"/>
</dbReference>
<comment type="similarity">
    <text evidence="2">Belongs to the 6-phosphogluconate dehydrogenase family.</text>
</comment>
<dbReference type="GO" id="GO:0006098">
    <property type="term" value="P:pentose-phosphate shunt"/>
    <property type="evidence" value="ECO:0007669"/>
    <property type="project" value="UniProtKB-UniPathway"/>
</dbReference>
<evidence type="ECO:0000256" key="4">
    <source>
        <dbReference type="ARBA" id="ARBA00023064"/>
    </source>
</evidence>
<evidence type="ECO:0000256" key="2">
    <source>
        <dbReference type="ARBA" id="ARBA00008419"/>
    </source>
</evidence>
<accession>A0A0A1FH02</accession>
<keyword evidence="3 6" id="KW-0560">Oxidoreductase</keyword>
<dbReference type="Pfam" id="PF03446">
    <property type="entry name" value="NAD_binding_2"/>
    <property type="match status" value="1"/>
</dbReference>
<feature type="domain" description="6-phosphogluconate dehydrogenase C-terminal" evidence="5">
    <location>
        <begin position="184"/>
        <end position="336"/>
    </location>
</feature>
<dbReference type="KEGG" id="care:LT85_3004"/>
<dbReference type="InterPro" id="IPR006115">
    <property type="entry name" value="6PGDH_NADP-bd"/>
</dbReference>
<dbReference type="GO" id="GO:0004616">
    <property type="term" value="F:phosphogluconate dehydrogenase (decarboxylating) activity"/>
    <property type="evidence" value="ECO:0007669"/>
    <property type="project" value="UniProtKB-EC"/>
</dbReference>
<evidence type="ECO:0000256" key="1">
    <source>
        <dbReference type="ARBA" id="ARBA00004959"/>
    </source>
</evidence>
<evidence type="ECO:0000313" key="7">
    <source>
        <dbReference type="Proteomes" id="UP000030302"/>
    </source>
</evidence>
<dbReference type="InterPro" id="IPR036291">
    <property type="entry name" value="NAD(P)-bd_dom_sf"/>
</dbReference>
<dbReference type="InterPro" id="IPR006114">
    <property type="entry name" value="6PGDH_C"/>
</dbReference>
<dbReference type="InterPro" id="IPR006183">
    <property type="entry name" value="Pgluconate_DH"/>
</dbReference>
<reference evidence="7" key="1">
    <citation type="journal article" date="2014" name="Soil Biol. Biochem.">
        <title>Structure and function of bacterial communities in ageing soils: Insights from the Mendocino ecological staircase.</title>
        <authorList>
            <person name="Uroz S."/>
            <person name="Tech J.J."/>
            <person name="Sawaya N.A."/>
            <person name="Frey-Klett P."/>
            <person name="Leveau J.H.J."/>
        </authorList>
    </citation>
    <scope>NUCLEOTIDE SEQUENCE [LARGE SCALE GENOMIC DNA]</scope>
    <source>
        <strain evidence="7">Cal35</strain>
    </source>
</reference>
<dbReference type="AlphaFoldDB" id="A0A0A1FH02"/>
<dbReference type="NCBIfam" id="NF007161">
    <property type="entry name" value="PRK09599.1"/>
    <property type="match status" value="1"/>
</dbReference>
<dbReference type="PANTHER" id="PTHR11811">
    <property type="entry name" value="6-PHOSPHOGLUCONATE DEHYDROGENASE"/>
    <property type="match status" value="1"/>
</dbReference>
<dbReference type="InterPro" id="IPR002204">
    <property type="entry name" value="3-OH-isobutyrate_DH-rel_CS"/>
</dbReference>
<dbReference type="InterPro" id="IPR008927">
    <property type="entry name" value="6-PGluconate_DH-like_C_sf"/>
</dbReference>
<dbReference type="EMBL" id="CP009962">
    <property type="protein sequence ID" value="AIY42162.1"/>
    <property type="molecule type" value="Genomic_DNA"/>
</dbReference>
<dbReference type="NCBIfam" id="TIGR00872">
    <property type="entry name" value="gnd_rel"/>
    <property type="match status" value="1"/>
</dbReference>
<dbReference type="Gene3D" id="3.40.50.720">
    <property type="entry name" value="NAD(P)-binding Rossmann-like Domain"/>
    <property type="match status" value="1"/>
</dbReference>
<dbReference type="EC" id="1.1.1.44" evidence="6"/>
<dbReference type="PRINTS" id="PR00076">
    <property type="entry name" value="6PGDHDRGNASE"/>
</dbReference>
<proteinExistence type="inferred from homology"/>
<dbReference type="Proteomes" id="UP000030302">
    <property type="component" value="Chromosome"/>
</dbReference>
<dbReference type="InterPro" id="IPR004849">
    <property type="entry name" value="6DGDH_YqeC"/>
</dbReference>
<dbReference type="Gene3D" id="1.10.1040.10">
    <property type="entry name" value="N-(1-d-carboxylethyl)-l-norvaline Dehydrogenase, domain 2"/>
    <property type="match status" value="1"/>
</dbReference>
<name>A0A0A1FH02_9BURK</name>
<keyword evidence="4" id="KW-0311">Gluconate utilization</keyword>
<dbReference type="STRING" id="279058.LT85_3004"/>
<dbReference type="GO" id="GO:0050661">
    <property type="term" value="F:NADP binding"/>
    <property type="evidence" value="ECO:0007669"/>
    <property type="project" value="InterPro"/>
</dbReference>
<dbReference type="GO" id="GO:0016054">
    <property type="term" value="P:organic acid catabolic process"/>
    <property type="evidence" value="ECO:0007669"/>
    <property type="project" value="UniProtKB-ARBA"/>
</dbReference>
<keyword evidence="7" id="KW-1185">Reference proteome</keyword>
<dbReference type="SMART" id="SM01350">
    <property type="entry name" value="6PGD"/>
    <property type="match status" value="1"/>
</dbReference>
<dbReference type="InterPro" id="IPR013328">
    <property type="entry name" value="6PGD_dom2"/>
</dbReference>
<dbReference type="PROSITE" id="PS00895">
    <property type="entry name" value="3_HYDROXYISOBUT_DH"/>
    <property type="match status" value="1"/>
</dbReference>
<dbReference type="SUPFAM" id="SSF48179">
    <property type="entry name" value="6-phosphogluconate dehydrogenase C-terminal domain-like"/>
    <property type="match status" value="1"/>
</dbReference>
<sequence>MQLGMIGLGRMGANMARRLTRGDHQCVVYDLHPDAVKAAVHPGAVGASSLQDLVSQLKAPRVLWLMLPAAVVDENLALLVPLLEAGDIVIDGGNSYYHDDIRRGAELKAKQIHYVDVGTSGGVAGFDRGYCLMIGGETETVQHLAPIFKTLAPGADAATPTSGRNKSGSSAEQGYLHCGPQGAGHFVKMVHNGIEYGIMGAYAEGLNILRHANVGKQKSVADAETTPLRHPEHYQYDLDLPEITELWRRGSVIGSWLLDLTAGALLKDPTLENYAGHVSDSGEGRWTINAAVDEAVPVPILSAALFSRFSSRGEDEFSNKVLSAMRQGFGGHVEKPAKPD</sequence>
<evidence type="ECO:0000259" key="5">
    <source>
        <dbReference type="SMART" id="SM01350"/>
    </source>
</evidence>
<gene>
    <name evidence="6" type="ORF">LT85_3004</name>
</gene>